<proteinExistence type="predicted"/>
<name>A0ABY3ZDP4_STRRM</name>
<organism evidence="1 2">
    <name type="scientific">Streptomyces rimosus subsp. rimosus</name>
    <dbReference type="NCBI Taxonomy" id="132474"/>
    <lineage>
        <taxon>Bacteria</taxon>
        <taxon>Bacillati</taxon>
        <taxon>Actinomycetota</taxon>
        <taxon>Actinomycetes</taxon>
        <taxon>Kitasatosporales</taxon>
        <taxon>Streptomycetaceae</taxon>
        <taxon>Streptomyces</taxon>
    </lineage>
</organism>
<evidence type="ECO:0000313" key="1">
    <source>
        <dbReference type="EMBL" id="UNZ08441.1"/>
    </source>
</evidence>
<protein>
    <submittedName>
        <fullName evidence="1">Uncharacterized protein</fullName>
    </submittedName>
</protein>
<gene>
    <name evidence="1" type="ORF">SRIMR7_40430</name>
</gene>
<sequence length="83" mass="9201">MQYGGLLAQPRRPSGMCGSRQLRCHRESFIGLRPHDVNDMAFTELSSRHFGGTGPDRQLLNGQAACLGGIRRYRLGVVQCGKR</sequence>
<accession>A0ABY3ZDP4</accession>
<reference evidence="1 2" key="1">
    <citation type="submission" date="2022-03" db="EMBL/GenBank/DDBJ databases">
        <title>Complete genome of Streptomyces rimosus ssp. rimosus R7 (=ATCC 10970).</title>
        <authorList>
            <person name="Beganovic S."/>
            <person name="Ruckert C."/>
            <person name="Busche T."/>
            <person name="Kalinowski J."/>
            <person name="Wittmann C."/>
        </authorList>
    </citation>
    <scope>NUCLEOTIDE SEQUENCE [LARGE SCALE GENOMIC DNA]</scope>
    <source>
        <strain evidence="1 2">R7</strain>
    </source>
</reference>
<keyword evidence="2" id="KW-1185">Reference proteome</keyword>
<dbReference type="EMBL" id="CP094298">
    <property type="protein sequence ID" value="UNZ08441.1"/>
    <property type="molecule type" value="Genomic_DNA"/>
</dbReference>
<dbReference type="Proteomes" id="UP000829494">
    <property type="component" value="Chromosome"/>
</dbReference>
<evidence type="ECO:0000313" key="2">
    <source>
        <dbReference type="Proteomes" id="UP000829494"/>
    </source>
</evidence>